<evidence type="ECO:0000313" key="1">
    <source>
        <dbReference type="EMBL" id="QJA51668.1"/>
    </source>
</evidence>
<dbReference type="EMBL" id="MT144281">
    <property type="protein sequence ID" value="QJA51668.1"/>
    <property type="molecule type" value="Genomic_DNA"/>
</dbReference>
<name>A0A6H1ZVX8_9ZZZZ</name>
<reference evidence="1" key="1">
    <citation type="submission" date="2020-03" db="EMBL/GenBank/DDBJ databases">
        <title>The deep terrestrial virosphere.</title>
        <authorList>
            <person name="Holmfeldt K."/>
            <person name="Nilsson E."/>
            <person name="Simone D."/>
            <person name="Lopez-Fernandez M."/>
            <person name="Wu X."/>
            <person name="de Brujin I."/>
            <person name="Lundin D."/>
            <person name="Andersson A."/>
            <person name="Bertilsson S."/>
            <person name="Dopson M."/>
        </authorList>
    </citation>
    <scope>NUCLEOTIDE SEQUENCE</scope>
    <source>
        <strain evidence="1">TM448A02241</strain>
    </source>
</reference>
<sequence length="58" mass="6490">MELSKCICGVMGNPGFKCRKCSRTVPELKKVEEVYNEPCGGACDEDCECIELIDEEEE</sequence>
<gene>
    <name evidence="1" type="ORF">TM448A02241_0011</name>
</gene>
<dbReference type="AlphaFoldDB" id="A0A6H1ZVX8"/>
<protein>
    <submittedName>
        <fullName evidence="1">Uncharacterized protein</fullName>
    </submittedName>
</protein>
<organism evidence="1">
    <name type="scientific">viral metagenome</name>
    <dbReference type="NCBI Taxonomy" id="1070528"/>
    <lineage>
        <taxon>unclassified sequences</taxon>
        <taxon>metagenomes</taxon>
        <taxon>organismal metagenomes</taxon>
    </lineage>
</organism>
<proteinExistence type="predicted"/>
<accession>A0A6H1ZVX8</accession>